<dbReference type="EMBL" id="CP044016">
    <property type="protein sequence ID" value="QES90506.1"/>
    <property type="molecule type" value="Genomic_DNA"/>
</dbReference>
<protein>
    <submittedName>
        <fullName evidence="1">IPExxxVDY family protein</fullName>
    </submittedName>
</protein>
<accession>A0A5P2G3V9</accession>
<reference evidence="1 2" key="1">
    <citation type="submission" date="2019-09" db="EMBL/GenBank/DDBJ databases">
        <title>Complete genome sequence of Arachidicoccus sp. B3-10 isolated from apple orchard soil.</title>
        <authorList>
            <person name="Kim H.S."/>
            <person name="Han K.-I."/>
            <person name="Suh M.K."/>
            <person name="Lee K.C."/>
            <person name="Eom M.K."/>
            <person name="Kim J.-S."/>
            <person name="Kang S.W."/>
            <person name="Sin Y."/>
            <person name="Lee J.-S."/>
        </authorList>
    </citation>
    <scope>NUCLEOTIDE SEQUENCE [LARGE SCALE GENOMIC DNA]</scope>
    <source>
        <strain evidence="1 2">B3-10</strain>
    </source>
</reference>
<dbReference type="InterPro" id="IPR047690">
    <property type="entry name" value="IPExxxVDY_fam"/>
</dbReference>
<dbReference type="AlphaFoldDB" id="A0A5P2G3V9"/>
<dbReference type="NCBIfam" id="NF033205">
    <property type="entry name" value="IPExxxVDY"/>
    <property type="match status" value="1"/>
</dbReference>
<gene>
    <name evidence="1" type="ORF">E0W69_018200</name>
</gene>
<name>A0A5P2G3V9_9BACT</name>
<proteinExistence type="predicted"/>
<sequence>MKLVLNSEDLTSDFYEDARVLGIVSKYKNYKFIWSINQHLDLNFKMIPDYEIELPKKNKDCYFSVFQHSVKNTSIDYFIYQNYFEGEFLLPELKNIDFICLVKGDFSADQTQWRGFLDNLKSVSCIQMASEISLDQIKSKENLIF</sequence>
<evidence type="ECO:0000313" key="2">
    <source>
        <dbReference type="Proteomes" id="UP000292424"/>
    </source>
</evidence>
<keyword evidence="2" id="KW-1185">Reference proteome</keyword>
<organism evidence="1 2">
    <name type="scientific">Rhizosphaericola mali</name>
    <dbReference type="NCBI Taxonomy" id="2545455"/>
    <lineage>
        <taxon>Bacteria</taxon>
        <taxon>Pseudomonadati</taxon>
        <taxon>Bacteroidota</taxon>
        <taxon>Chitinophagia</taxon>
        <taxon>Chitinophagales</taxon>
        <taxon>Chitinophagaceae</taxon>
        <taxon>Rhizosphaericola</taxon>
    </lineage>
</organism>
<dbReference type="OrthoDB" id="676614at2"/>
<dbReference type="RefSeq" id="WP_131331487.1">
    <property type="nucleotide sequence ID" value="NZ_CP044016.1"/>
</dbReference>
<dbReference type="Proteomes" id="UP000292424">
    <property type="component" value="Chromosome"/>
</dbReference>
<dbReference type="KEGG" id="arac:E0W69_018200"/>
<evidence type="ECO:0000313" key="1">
    <source>
        <dbReference type="EMBL" id="QES90506.1"/>
    </source>
</evidence>